<evidence type="ECO:0000313" key="3">
    <source>
        <dbReference type="EMBL" id="VFK74395.1"/>
    </source>
</evidence>
<evidence type="ECO:0000313" key="1">
    <source>
        <dbReference type="EMBL" id="VFK22092.1"/>
    </source>
</evidence>
<dbReference type="AlphaFoldDB" id="A0A451B7Y6"/>
<dbReference type="EMBL" id="CAADFQ010000004">
    <property type="protein sequence ID" value="VFK27704.1"/>
    <property type="molecule type" value="Genomic_DNA"/>
</dbReference>
<organism evidence="3">
    <name type="scientific">Candidatus Kentrum sp. MB</name>
    <dbReference type="NCBI Taxonomy" id="2138164"/>
    <lineage>
        <taxon>Bacteria</taxon>
        <taxon>Pseudomonadati</taxon>
        <taxon>Pseudomonadota</taxon>
        <taxon>Gammaproteobacteria</taxon>
        <taxon>Candidatus Kentrum</taxon>
    </lineage>
</organism>
<accession>A0A451B7Y6</accession>
<gene>
    <name evidence="1" type="ORF">BECKMB1821G_GA0114241_100141</name>
    <name evidence="3" type="ORF">BECKMB1821H_GA0114242_100443</name>
    <name evidence="2" type="ORF">BECKMB1821I_GA0114274_100443</name>
</gene>
<reference evidence="3" key="1">
    <citation type="submission" date="2019-02" db="EMBL/GenBank/DDBJ databases">
        <authorList>
            <person name="Gruber-Vodicka R. H."/>
            <person name="Seah K. B. B."/>
        </authorList>
    </citation>
    <scope>NUCLEOTIDE SEQUENCE</scope>
    <source>
        <strain evidence="1">BECK_BZ197</strain>
        <strain evidence="3">BECK_BZ198</strain>
        <strain evidence="2">BECK_BZ199</strain>
    </source>
</reference>
<protein>
    <submittedName>
        <fullName evidence="3">Uncharacterized protein</fullName>
    </submittedName>
</protein>
<name>A0A451B7Y6_9GAMM</name>
<evidence type="ECO:0000313" key="2">
    <source>
        <dbReference type="EMBL" id="VFK27704.1"/>
    </source>
</evidence>
<dbReference type="EMBL" id="CAADGH010000004">
    <property type="protein sequence ID" value="VFK74395.1"/>
    <property type="molecule type" value="Genomic_DNA"/>
</dbReference>
<sequence>MDLLLIALSSVLRNKIVYLLHVSFKGDPCKKNIILFSIPNPAKPEPKMGYRGHGLFLHDQCYVVGAGHARDKFFDRFVKDFLEKGLLRIF</sequence>
<dbReference type="EMBL" id="CAADFO010000001">
    <property type="protein sequence ID" value="VFK22092.1"/>
    <property type="molecule type" value="Genomic_DNA"/>
</dbReference>
<proteinExistence type="predicted"/>